<reference evidence="2" key="1">
    <citation type="submission" date="2018-11" db="EMBL/GenBank/DDBJ databases">
        <authorList>
            <person name="Grassa J C."/>
        </authorList>
    </citation>
    <scope>NUCLEOTIDE SEQUENCE [LARGE SCALE GENOMIC DNA]</scope>
</reference>
<organism evidence="2 3">
    <name type="scientific">Cannabis sativa</name>
    <name type="common">Hemp</name>
    <name type="synonym">Marijuana</name>
    <dbReference type="NCBI Taxonomy" id="3483"/>
    <lineage>
        <taxon>Eukaryota</taxon>
        <taxon>Viridiplantae</taxon>
        <taxon>Streptophyta</taxon>
        <taxon>Embryophyta</taxon>
        <taxon>Tracheophyta</taxon>
        <taxon>Spermatophyta</taxon>
        <taxon>Magnoliopsida</taxon>
        <taxon>eudicotyledons</taxon>
        <taxon>Gunneridae</taxon>
        <taxon>Pentapetalae</taxon>
        <taxon>rosids</taxon>
        <taxon>fabids</taxon>
        <taxon>Rosales</taxon>
        <taxon>Cannabaceae</taxon>
        <taxon>Cannabis</taxon>
    </lineage>
</organism>
<evidence type="ECO:0000313" key="3">
    <source>
        <dbReference type="Proteomes" id="UP000596661"/>
    </source>
</evidence>
<dbReference type="EMBL" id="UZAU01000666">
    <property type="status" value="NOT_ANNOTATED_CDS"/>
    <property type="molecule type" value="Genomic_DNA"/>
</dbReference>
<evidence type="ECO:0000256" key="1">
    <source>
        <dbReference type="SAM" id="MobiDB-lite"/>
    </source>
</evidence>
<evidence type="ECO:0000313" key="2">
    <source>
        <dbReference type="EnsemblPlants" id="cds.evm.model.07.1415"/>
    </source>
</evidence>
<dbReference type="EnsemblPlants" id="evm.model.07.1415">
    <property type="protein sequence ID" value="cds.evm.model.07.1415"/>
    <property type="gene ID" value="evm.TU.07.1415"/>
</dbReference>
<protein>
    <submittedName>
        <fullName evidence="2">Uncharacterized protein</fullName>
    </submittedName>
</protein>
<name>A0A803Q2J7_CANSA</name>
<accession>A0A803Q2J7</accession>
<dbReference type="AlphaFoldDB" id="A0A803Q2J7"/>
<feature type="compositionally biased region" description="Basic and acidic residues" evidence="1">
    <location>
        <begin position="42"/>
        <end position="61"/>
    </location>
</feature>
<reference evidence="2" key="2">
    <citation type="submission" date="2021-03" db="UniProtKB">
        <authorList>
            <consortium name="EnsemblPlants"/>
        </authorList>
    </citation>
    <scope>IDENTIFICATION</scope>
</reference>
<sequence length="301" mass="33371">MLKRSYIFQLRDLSDNQRYNSGEGAFADESRKSDSFIPTSLSKDETPRARAREGSLSTDERDRMVQELPEPIFLEVRDSGSTVSAQGNFAYPQIAPNVEVEEMGEDFELPDCEGGDEADVQDHDCHLLCTSAKLREHKLIPPDAKLQREKYQAPSFTRKPKVNIATPTTTPQNRKSEVTKTPVVDLSKKLQKVAQDKGKKVMMDLATKARTFMALQEKFVSDDFVAKVKGAPTEDLLSRSAELALQIMTVYSQALGASIKDLDFLKKQNLALQEGGLGELWNSSSSWTTSSGATSLAIICI</sequence>
<proteinExistence type="predicted"/>
<dbReference type="Proteomes" id="UP000596661">
    <property type="component" value="Chromosome 7"/>
</dbReference>
<keyword evidence="3" id="KW-1185">Reference proteome</keyword>
<dbReference type="Gramene" id="evm.model.07.1415">
    <property type="protein sequence ID" value="cds.evm.model.07.1415"/>
    <property type="gene ID" value="evm.TU.07.1415"/>
</dbReference>
<feature type="region of interest" description="Disordered" evidence="1">
    <location>
        <begin position="18"/>
        <end position="61"/>
    </location>
</feature>